<dbReference type="InterPro" id="IPR019847">
    <property type="entry name" value="Gliding_motility_assoc_GldN"/>
</dbReference>
<keyword evidence="1" id="KW-0732">Signal</keyword>
<feature type="chain" id="PRO_5021026854" evidence="1">
    <location>
        <begin position="20"/>
        <end position="303"/>
    </location>
</feature>
<dbReference type="NCBIfam" id="TIGR03523">
    <property type="entry name" value="GldN"/>
    <property type="match status" value="1"/>
</dbReference>
<sequence>MKRILSITVLVLLSAFAFAQKKPTKLAPKKPAATAVAPAPEVVPAPVIAAKKKLKVPPRDGFYARKDVDSTEMVPFAEVREEDVFYAKRIWREIDLRDTVNSVLKSPKGRFIDVLISAIKAEELTAYSPIDSVLNEDDAFNNPMSADSAAREALGTSEISNNKTGTVTTVVNDFNPESFLKYRIKEDWIFDTKRSIFEPRIVGIAPLKYNELSKTWQPVFWVSYEELRPIIAHKRLINNNNDASNLSFDDFFIRRLFSSYIVKESNPGDNKIRDIITDPRERLFESERIKKSVLDYEQGLWEY</sequence>
<reference evidence="2 3" key="1">
    <citation type="submission" date="2019-02" db="EMBL/GenBank/DDBJ databases">
        <title>Pedobacter sp. RP-3-11 sp. nov., isolated from Arctic soil.</title>
        <authorList>
            <person name="Dahal R.H."/>
        </authorList>
    </citation>
    <scope>NUCLEOTIDE SEQUENCE [LARGE SCALE GENOMIC DNA]</scope>
    <source>
        <strain evidence="2 3">RP-3-11</strain>
    </source>
</reference>
<comment type="caution">
    <text evidence="2">The sequence shown here is derived from an EMBL/GenBank/DDBJ whole genome shotgun (WGS) entry which is preliminary data.</text>
</comment>
<dbReference type="Proteomes" id="UP000291485">
    <property type="component" value="Unassembled WGS sequence"/>
</dbReference>
<organism evidence="2 3">
    <name type="scientific">Pedobacter frigidisoli</name>
    <dbReference type="NCBI Taxonomy" id="2530455"/>
    <lineage>
        <taxon>Bacteria</taxon>
        <taxon>Pseudomonadati</taxon>
        <taxon>Bacteroidota</taxon>
        <taxon>Sphingobacteriia</taxon>
        <taxon>Sphingobacteriales</taxon>
        <taxon>Sphingobacteriaceae</taxon>
        <taxon>Pedobacter</taxon>
    </lineage>
</organism>
<dbReference type="AlphaFoldDB" id="A0A4R0P977"/>
<feature type="signal peptide" evidence="1">
    <location>
        <begin position="1"/>
        <end position="19"/>
    </location>
</feature>
<gene>
    <name evidence="2" type="primary">gldN</name>
    <name evidence="2" type="ORF">EZ449_00590</name>
</gene>
<proteinExistence type="predicted"/>
<evidence type="ECO:0000256" key="1">
    <source>
        <dbReference type="SAM" id="SignalP"/>
    </source>
</evidence>
<dbReference type="EMBL" id="SJSN01000001">
    <property type="protein sequence ID" value="TCD12577.1"/>
    <property type="molecule type" value="Genomic_DNA"/>
</dbReference>
<dbReference type="OrthoDB" id="1141916at2"/>
<accession>A0A4R0P977</accession>
<keyword evidence="3" id="KW-1185">Reference proteome</keyword>
<evidence type="ECO:0000313" key="2">
    <source>
        <dbReference type="EMBL" id="TCD12577.1"/>
    </source>
</evidence>
<dbReference type="RefSeq" id="WP_131556016.1">
    <property type="nucleotide sequence ID" value="NZ_SJSN01000001.1"/>
</dbReference>
<evidence type="ECO:0000313" key="3">
    <source>
        <dbReference type="Proteomes" id="UP000291485"/>
    </source>
</evidence>
<name>A0A4R0P977_9SPHI</name>
<dbReference type="Pfam" id="PF19841">
    <property type="entry name" value="GldN"/>
    <property type="match status" value="1"/>
</dbReference>
<protein>
    <submittedName>
        <fullName evidence="2">Gliding motility protein GldN</fullName>
    </submittedName>
</protein>